<protein>
    <submittedName>
        <fullName evidence="2">Uncharacterized protein</fullName>
    </submittedName>
</protein>
<keyword evidence="3" id="KW-1185">Reference proteome</keyword>
<comment type="caution">
    <text evidence="2">The sequence shown here is derived from an EMBL/GenBank/DDBJ whole genome shotgun (WGS) entry which is preliminary data.</text>
</comment>
<name>A0ABS2F2R7_9ACTN</name>
<dbReference type="Proteomes" id="UP000712527">
    <property type="component" value="Unassembled WGS sequence"/>
</dbReference>
<evidence type="ECO:0000313" key="2">
    <source>
        <dbReference type="EMBL" id="MBM6774844.1"/>
    </source>
</evidence>
<sequence>MGPAWAARRVASDDKSAAAPGAKCDDERDDVEPYTACGVPCEAGGYGGGGPLRPGDSHAGVVAPEDAVEVVHAGGPSASTLSSTISPLCESSCVEDTVGSKSVAMNPIPARCERDVEERLTLCVKRQPALL</sequence>
<accession>A0ABS2F2R7</accession>
<feature type="region of interest" description="Disordered" evidence="1">
    <location>
        <begin position="1"/>
        <end position="29"/>
    </location>
</feature>
<reference evidence="2 3" key="1">
    <citation type="journal article" date="2021" name="Sci. Rep.">
        <title>The distribution of antibiotic resistance genes in chicken gut microbiota commensals.</title>
        <authorList>
            <person name="Juricova H."/>
            <person name="Matiasovicova J."/>
            <person name="Kubasova T."/>
            <person name="Cejkova D."/>
            <person name="Rychlik I."/>
        </authorList>
    </citation>
    <scope>NUCLEOTIDE SEQUENCE [LARGE SCALE GENOMIC DNA]</scope>
    <source>
        <strain evidence="2 3">An794</strain>
    </source>
</reference>
<gene>
    <name evidence="2" type="ORF">H9X80_04720</name>
</gene>
<proteinExistence type="predicted"/>
<dbReference type="EMBL" id="JACSNQ010000007">
    <property type="protein sequence ID" value="MBM6774844.1"/>
    <property type="molecule type" value="Genomic_DNA"/>
</dbReference>
<evidence type="ECO:0000256" key="1">
    <source>
        <dbReference type="SAM" id="MobiDB-lite"/>
    </source>
</evidence>
<evidence type="ECO:0000313" key="3">
    <source>
        <dbReference type="Proteomes" id="UP000712527"/>
    </source>
</evidence>
<organism evidence="2 3">
    <name type="scientific">Olsenella profusa</name>
    <dbReference type="NCBI Taxonomy" id="138595"/>
    <lineage>
        <taxon>Bacteria</taxon>
        <taxon>Bacillati</taxon>
        <taxon>Actinomycetota</taxon>
        <taxon>Coriobacteriia</taxon>
        <taxon>Coriobacteriales</taxon>
        <taxon>Atopobiaceae</taxon>
        <taxon>Olsenella</taxon>
    </lineage>
</organism>